<comment type="caution">
    <text evidence="1">The sequence shown here is derived from an EMBL/GenBank/DDBJ whole genome shotgun (WGS) entry which is preliminary data.</text>
</comment>
<sequence length="40" mass="4540">MIIIEHHLPRVDSRDLACSSISLVVAEISKSRALLRLLRQ</sequence>
<organism evidence="1 2">
    <name type="scientific">Acanthoscelides obtectus</name>
    <name type="common">Bean weevil</name>
    <name type="synonym">Bruchus obtectus</name>
    <dbReference type="NCBI Taxonomy" id="200917"/>
    <lineage>
        <taxon>Eukaryota</taxon>
        <taxon>Metazoa</taxon>
        <taxon>Ecdysozoa</taxon>
        <taxon>Arthropoda</taxon>
        <taxon>Hexapoda</taxon>
        <taxon>Insecta</taxon>
        <taxon>Pterygota</taxon>
        <taxon>Neoptera</taxon>
        <taxon>Endopterygota</taxon>
        <taxon>Coleoptera</taxon>
        <taxon>Polyphaga</taxon>
        <taxon>Cucujiformia</taxon>
        <taxon>Chrysomeloidea</taxon>
        <taxon>Chrysomelidae</taxon>
        <taxon>Bruchinae</taxon>
        <taxon>Bruchini</taxon>
        <taxon>Acanthoscelides</taxon>
    </lineage>
</organism>
<accession>A0A9P0Q291</accession>
<dbReference type="AlphaFoldDB" id="A0A9P0Q291"/>
<evidence type="ECO:0000313" key="1">
    <source>
        <dbReference type="EMBL" id="CAH2007435.1"/>
    </source>
</evidence>
<dbReference type="Proteomes" id="UP001152888">
    <property type="component" value="Unassembled WGS sequence"/>
</dbReference>
<proteinExistence type="predicted"/>
<keyword evidence="2" id="KW-1185">Reference proteome</keyword>
<reference evidence="1" key="1">
    <citation type="submission" date="2022-03" db="EMBL/GenBank/DDBJ databases">
        <authorList>
            <person name="Sayadi A."/>
        </authorList>
    </citation>
    <scope>NUCLEOTIDE SEQUENCE</scope>
</reference>
<protein>
    <submittedName>
        <fullName evidence="1">Uncharacterized protein</fullName>
    </submittedName>
</protein>
<name>A0A9P0Q291_ACAOB</name>
<gene>
    <name evidence="1" type="ORF">ACAOBT_LOCUS29658</name>
</gene>
<evidence type="ECO:0000313" key="2">
    <source>
        <dbReference type="Proteomes" id="UP001152888"/>
    </source>
</evidence>
<dbReference type="EMBL" id="CAKOFQ010007749">
    <property type="protein sequence ID" value="CAH2007435.1"/>
    <property type="molecule type" value="Genomic_DNA"/>
</dbReference>